<dbReference type="AlphaFoldDB" id="A0A1I8AVY0"/>
<evidence type="ECO:0000313" key="2">
    <source>
        <dbReference type="Proteomes" id="UP000095287"/>
    </source>
</evidence>
<dbReference type="Proteomes" id="UP000095287">
    <property type="component" value="Unplaced"/>
</dbReference>
<dbReference type="WBParaSite" id="L893_g9628.t1">
    <property type="protein sequence ID" value="L893_g9628.t1"/>
    <property type="gene ID" value="L893_g9628"/>
</dbReference>
<organism evidence="2 3">
    <name type="scientific">Steinernema glaseri</name>
    <dbReference type="NCBI Taxonomy" id="37863"/>
    <lineage>
        <taxon>Eukaryota</taxon>
        <taxon>Metazoa</taxon>
        <taxon>Ecdysozoa</taxon>
        <taxon>Nematoda</taxon>
        <taxon>Chromadorea</taxon>
        <taxon>Rhabditida</taxon>
        <taxon>Tylenchina</taxon>
        <taxon>Panagrolaimomorpha</taxon>
        <taxon>Strongyloidoidea</taxon>
        <taxon>Steinernematidae</taxon>
        <taxon>Steinernema</taxon>
    </lineage>
</organism>
<sequence>MSQRSVAATCVSAFPPPPSLTRSKGHHRRRHVNSNAISVFNLPAILLRVDAATLWRRSRNEAVAAAINR</sequence>
<feature type="region of interest" description="Disordered" evidence="1">
    <location>
        <begin position="1"/>
        <end position="29"/>
    </location>
</feature>
<keyword evidence="2" id="KW-1185">Reference proteome</keyword>
<proteinExistence type="predicted"/>
<reference evidence="3" key="1">
    <citation type="submission" date="2016-11" db="UniProtKB">
        <authorList>
            <consortium name="WormBaseParasite"/>
        </authorList>
    </citation>
    <scope>IDENTIFICATION</scope>
</reference>
<name>A0A1I8AVY0_9BILA</name>
<accession>A0A1I8AVY0</accession>
<protein>
    <submittedName>
        <fullName evidence="3">Secreted protein</fullName>
    </submittedName>
</protein>
<evidence type="ECO:0000256" key="1">
    <source>
        <dbReference type="SAM" id="MobiDB-lite"/>
    </source>
</evidence>
<evidence type="ECO:0000313" key="3">
    <source>
        <dbReference type="WBParaSite" id="L893_g9628.t1"/>
    </source>
</evidence>